<keyword evidence="1" id="KW-0472">Membrane</keyword>
<keyword evidence="3" id="KW-1185">Reference proteome</keyword>
<dbReference type="AlphaFoldDB" id="A0A8J2RXU7"/>
<dbReference type="EMBL" id="CAKKLH010000292">
    <property type="protein sequence ID" value="CAH0109355.1"/>
    <property type="molecule type" value="Genomic_DNA"/>
</dbReference>
<feature type="transmembrane region" description="Helical" evidence="1">
    <location>
        <begin position="42"/>
        <end position="64"/>
    </location>
</feature>
<accession>A0A8J2RXU7</accession>
<evidence type="ECO:0000313" key="3">
    <source>
        <dbReference type="Proteomes" id="UP000789390"/>
    </source>
</evidence>
<dbReference type="InterPro" id="IPR031720">
    <property type="entry name" value="DUF4728"/>
</dbReference>
<keyword evidence="1" id="KW-0812">Transmembrane</keyword>
<dbReference type="Proteomes" id="UP000789390">
    <property type="component" value="Unassembled WGS sequence"/>
</dbReference>
<dbReference type="PANTHER" id="PTHR34609:SF17">
    <property type="entry name" value="GEO08273P1-RELATED"/>
    <property type="match status" value="1"/>
</dbReference>
<reference evidence="2" key="1">
    <citation type="submission" date="2021-11" db="EMBL/GenBank/DDBJ databases">
        <authorList>
            <person name="Schell T."/>
        </authorList>
    </citation>
    <scope>NUCLEOTIDE SEQUENCE</scope>
    <source>
        <strain evidence="2">M5</strain>
    </source>
</reference>
<evidence type="ECO:0000313" key="2">
    <source>
        <dbReference type="EMBL" id="CAH0109355.1"/>
    </source>
</evidence>
<gene>
    <name evidence="2" type="ORF">DGAL_LOCUS12831</name>
</gene>
<dbReference type="InterPro" id="IPR053077">
    <property type="entry name" value="MARVEL_domain_protein_3"/>
</dbReference>
<evidence type="ECO:0000256" key="1">
    <source>
        <dbReference type="SAM" id="Phobius"/>
    </source>
</evidence>
<dbReference type="PANTHER" id="PTHR34609">
    <property type="entry name" value="GEO08273P1-RELATED"/>
    <property type="match status" value="1"/>
</dbReference>
<feature type="transmembrane region" description="Helical" evidence="1">
    <location>
        <begin position="71"/>
        <end position="97"/>
    </location>
</feature>
<proteinExistence type="predicted"/>
<name>A0A8J2RXU7_9CRUS</name>
<dbReference type="OrthoDB" id="6346550at2759"/>
<feature type="transmembrane region" description="Helical" evidence="1">
    <location>
        <begin position="12"/>
        <end position="30"/>
    </location>
</feature>
<organism evidence="2 3">
    <name type="scientific">Daphnia galeata</name>
    <dbReference type="NCBI Taxonomy" id="27404"/>
    <lineage>
        <taxon>Eukaryota</taxon>
        <taxon>Metazoa</taxon>
        <taxon>Ecdysozoa</taxon>
        <taxon>Arthropoda</taxon>
        <taxon>Crustacea</taxon>
        <taxon>Branchiopoda</taxon>
        <taxon>Diplostraca</taxon>
        <taxon>Cladocera</taxon>
        <taxon>Anomopoda</taxon>
        <taxon>Daphniidae</taxon>
        <taxon>Daphnia</taxon>
    </lineage>
</organism>
<feature type="transmembrane region" description="Helical" evidence="1">
    <location>
        <begin position="109"/>
        <end position="135"/>
    </location>
</feature>
<keyword evidence="1" id="KW-1133">Transmembrane helix</keyword>
<sequence length="152" mass="17312">MVLQSKKSCCGFSLQTGTLIIGSLSLAMNVRVFTYDLEIGGYLPSLMLTFPMIICSALLIVVAVKNRLPKLLIPWIILSVLEMFVILFICYLAMIIAGQAFQPKSIEKFLLITFSILSVTAFLLFRTWFIVFSYYRELTNRPKKYPQPEDLP</sequence>
<comment type="caution">
    <text evidence="2">The sequence shown here is derived from an EMBL/GenBank/DDBJ whole genome shotgun (WGS) entry which is preliminary data.</text>
</comment>
<protein>
    <submittedName>
        <fullName evidence="2">Uncharacterized protein</fullName>
    </submittedName>
</protein>
<dbReference type="Pfam" id="PF15860">
    <property type="entry name" value="DUF4728"/>
    <property type="match status" value="1"/>
</dbReference>